<dbReference type="AlphaFoldDB" id="A0A7S1X780"/>
<evidence type="ECO:0008006" key="5">
    <source>
        <dbReference type="Google" id="ProtNLM"/>
    </source>
</evidence>
<evidence type="ECO:0000313" key="4">
    <source>
        <dbReference type="EMBL" id="CAD9212524.1"/>
    </source>
</evidence>
<dbReference type="Gene3D" id="3.40.50.150">
    <property type="entry name" value="Vaccinia Virus protein VP39"/>
    <property type="match status" value="1"/>
</dbReference>
<dbReference type="SUPFAM" id="SSF53335">
    <property type="entry name" value="S-adenosyl-L-methionine-dependent methyltransferases"/>
    <property type="match status" value="1"/>
</dbReference>
<feature type="compositionally biased region" description="Low complexity" evidence="2">
    <location>
        <begin position="76"/>
        <end position="88"/>
    </location>
</feature>
<evidence type="ECO:0000256" key="2">
    <source>
        <dbReference type="SAM" id="MobiDB-lite"/>
    </source>
</evidence>
<keyword evidence="3" id="KW-0472">Membrane</keyword>
<organism evidence="4">
    <name type="scientific">Tetraselmis chuii</name>
    <dbReference type="NCBI Taxonomy" id="63592"/>
    <lineage>
        <taxon>Eukaryota</taxon>
        <taxon>Viridiplantae</taxon>
        <taxon>Chlorophyta</taxon>
        <taxon>core chlorophytes</taxon>
        <taxon>Chlorodendrophyceae</taxon>
        <taxon>Chlorodendrales</taxon>
        <taxon>Chlorodendraceae</taxon>
        <taxon>Tetraselmis</taxon>
    </lineage>
</organism>
<dbReference type="EMBL" id="HBGG01028584">
    <property type="protein sequence ID" value="CAD9212524.1"/>
    <property type="molecule type" value="Transcribed_RNA"/>
</dbReference>
<keyword evidence="3" id="KW-0812">Transmembrane</keyword>
<dbReference type="CDD" id="cd02440">
    <property type="entry name" value="AdoMet_MTases"/>
    <property type="match status" value="1"/>
</dbReference>
<protein>
    <recommendedName>
        <fullName evidence="5">Methyltransferase type 11 domain-containing protein</fullName>
    </recommendedName>
</protein>
<feature type="transmembrane region" description="Helical" evidence="3">
    <location>
        <begin position="12"/>
        <end position="32"/>
    </location>
</feature>
<evidence type="ECO:0000256" key="3">
    <source>
        <dbReference type="SAM" id="Phobius"/>
    </source>
</evidence>
<dbReference type="PANTHER" id="PTHR43861">
    <property type="entry name" value="TRANS-ACONITATE 2-METHYLTRANSFERASE-RELATED"/>
    <property type="match status" value="1"/>
</dbReference>
<dbReference type="PANTHER" id="PTHR43861:SF3">
    <property type="entry name" value="PUTATIVE (AFU_ORTHOLOGUE AFUA_2G14390)-RELATED"/>
    <property type="match status" value="1"/>
</dbReference>
<proteinExistence type="predicted"/>
<name>A0A7S1X780_9CHLO</name>
<accession>A0A7S1X780</accession>
<dbReference type="Pfam" id="PF13489">
    <property type="entry name" value="Methyltransf_23"/>
    <property type="match status" value="1"/>
</dbReference>
<gene>
    <name evidence="4" type="ORF">TCHU04912_LOCUS14763</name>
</gene>
<keyword evidence="3" id="KW-1133">Transmembrane helix</keyword>
<sequence>MMVDNRSKGHVLRGGLATVVLCAVAFFGGSLWEKSTSRGGALREDQLRQLQQVLDGLQTQAQTISNRQVVPPPPIQNIQQPKPKLPKPVVAPVAAPRSMIDVCDFPRPTSAVEHYDETYFGWQVKENRNNVGWQLTRLKPSLEASPRAAVLEVGCSGGYTLARVSAGSKHCFEINDAAIRHARATFPDIHIYSKWADVPDDTIDYAYSFDSFEHHASPLDNLMCLFQKMRRGGEVHIEVPFEHAGMGGTALDVYGRRYKPGNVNNHLFTWSPMLLGNMVHASGFRVKACRDGEEIFRMWKAQGRQNVHGPREVLAIWCIGVKD</sequence>
<dbReference type="GO" id="GO:0016740">
    <property type="term" value="F:transferase activity"/>
    <property type="evidence" value="ECO:0007669"/>
    <property type="project" value="UniProtKB-KW"/>
</dbReference>
<feature type="region of interest" description="Disordered" evidence="2">
    <location>
        <begin position="68"/>
        <end position="88"/>
    </location>
</feature>
<evidence type="ECO:0000256" key="1">
    <source>
        <dbReference type="ARBA" id="ARBA00022679"/>
    </source>
</evidence>
<keyword evidence="1" id="KW-0808">Transferase</keyword>
<reference evidence="4" key="1">
    <citation type="submission" date="2021-01" db="EMBL/GenBank/DDBJ databases">
        <authorList>
            <person name="Corre E."/>
            <person name="Pelletier E."/>
            <person name="Niang G."/>
            <person name="Scheremetjew M."/>
            <person name="Finn R."/>
            <person name="Kale V."/>
            <person name="Holt S."/>
            <person name="Cochrane G."/>
            <person name="Meng A."/>
            <person name="Brown T."/>
            <person name="Cohen L."/>
        </authorList>
    </citation>
    <scope>NUCLEOTIDE SEQUENCE</scope>
    <source>
        <strain evidence="4">PLY429</strain>
    </source>
</reference>
<dbReference type="InterPro" id="IPR029063">
    <property type="entry name" value="SAM-dependent_MTases_sf"/>
</dbReference>